<dbReference type="EnsemblFungi" id="MAPG_01898T0">
    <property type="protein sequence ID" value="MAPG_01898T0"/>
    <property type="gene ID" value="MAPG_01898"/>
</dbReference>
<reference evidence="4" key="4">
    <citation type="journal article" date="2015" name="G3 (Bethesda)">
        <title>Genome sequences of three phytopathogenic species of the Magnaporthaceae family of fungi.</title>
        <authorList>
            <person name="Okagaki L.H."/>
            <person name="Nunes C.C."/>
            <person name="Sailsbery J."/>
            <person name="Clay B."/>
            <person name="Brown D."/>
            <person name="John T."/>
            <person name="Oh Y."/>
            <person name="Young N."/>
            <person name="Fitzgerald M."/>
            <person name="Haas B.J."/>
            <person name="Zeng Q."/>
            <person name="Young S."/>
            <person name="Adiconis X."/>
            <person name="Fan L."/>
            <person name="Levin J.Z."/>
            <person name="Mitchell T.K."/>
            <person name="Okubara P.A."/>
            <person name="Farman M.L."/>
            <person name="Kohn L.M."/>
            <person name="Birren B."/>
            <person name="Ma L.-J."/>
            <person name="Dean R.A."/>
        </authorList>
    </citation>
    <scope>NUCLEOTIDE SEQUENCE</scope>
    <source>
        <strain evidence="4">ATCC 64411 / 73-15</strain>
    </source>
</reference>
<dbReference type="SUPFAM" id="SSF55681">
    <property type="entry name" value="Class II aaRS and biotin synthetases"/>
    <property type="match status" value="1"/>
</dbReference>
<protein>
    <recommendedName>
        <fullName evidence="2">BPL/LPL catalytic domain-containing protein</fullName>
    </recommendedName>
</protein>
<evidence type="ECO:0000259" key="2">
    <source>
        <dbReference type="PROSITE" id="PS51733"/>
    </source>
</evidence>
<dbReference type="InterPro" id="IPR004143">
    <property type="entry name" value="BPL_LPL_catalytic"/>
</dbReference>
<name>A0A0C4DPW8_MAGP6</name>
<evidence type="ECO:0000313" key="5">
    <source>
        <dbReference type="Proteomes" id="UP000011715"/>
    </source>
</evidence>
<organism evidence="4 5">
    <name type="scientific">Magnaporthiopsis poae (strain ATCC 64411 / 73-15)</name>
    <name type="common">Kentucky bluegrass fungus</name>
    <name type="synonym">Magnaporthe poae</name>
    <dbReference type="NCBI Taxonomy" id="644358"/>
    <lineage>
        <taxon>Eukaryota</taxon>
        <taxon>Fungi</taxon>
        <taxon>Dikarya</taxon>
        <taxon>Ascomycota</taxon>
        <taxon>Pezizomycotina</taxon>
        <taxon>Sordariomycetes</taxon>
        <taxon>Sordariomycetidae</taxon>
        <taxon>Magnaporthales</taxon>
        <taxon>Magnaporthaceae</taxon>
        <taxon>Magnaporthiopsis</taxon>
    </lineage>
</organism>
<dbReference type="Gene3D" id="3.30.930.10">
    <property type="entry name" value="Bira Bifunctional Protein, Domain 2"/>
    <property type="match status" value="1"/>
</dbReference>
<dbReference type="PANTHER" id="PTHR10993">
    <property type="entry name" value="OCTANOYLTRANSFERASE"/>
    <property type="match status" value="1"/>
</dbReference>
<evidence type="ECO:0000256" key="1">
    <source>
        <dbReference type="SAM" id="MobiDB-lite"/>
    </source>
</evidence>
<evidence type="ECO:0000313" key="3">
    <source>
        <dbReference type="EMBL" id="KLU82830.1"/>
    </source>
</evidence>
<dbReference type="VEuPathDB" id="FungiDB:MAPG_01898"/>
<dbReference type="AlphaFoldDB" id="A0A0C4DPW8"/>
<dbReference type="OMA" id="TEEPMWY"/>
<dbReference type="GO" id="GO:0009249">
    <property type="term" value="P:protein lipoylation"/>
    <property type="evidence" value="ECO:0007669"/>
    <property type="project" value="TreeGrafter"/>
</dbReference>
<reference evidence="5" key="1">
    <citation type="submission" date="2010-05" db="EMBL/GenBank/DDBJ databases">
        <title>The genome sequence of Magnaporthe poae strain ATCC 64411.</title>
        <authorList>
            <person name="Ma L.-J."/>
            <person name="Dead R."/>
            <person name="Young S."/>
            <person name="Zeng Q."/>
            <person name="Koehrsen M."/>
            <person name="Alvarado L."/>
            <person name="Berlin A."/>
            <person name="Chapman S.B."/>
            <person name="Chen Z."/>
            <person name="Freedman E."/>
            <person name="Gellesch M."/>
            <person name="Goldberg J."/>
            <person name="Griggs A."/>
            <person name="Gujja S."/>
            <person name="Heilman E.R."/>
            <person name="Heiman D."/>
            <person name="Hepburn T."/>
            <person name="Howarth C."/>
            <person name="Jen D."/>
            <person name="Larson L."/>
            <person name="Mehta T."/>
            <person name="Neiman D."/>
            <person name="Pearson M."/>
            <person name="Roberts A."/>
            <person name="Saif S."/>
            <person name="Shea T."/>
            <person name="Shenoy N."/>
            <person name="Sisk P."/>
            <person name="Stolte C."/>
            <person name="Sykes S."/>
            <person name="Walk T."/>
            <person name="White J."/>
            <person name="Yandava C."/>
            <person name="Haas B."/>
            <person name="Nusbaum C."/>
            <person name="Birren B."/>
        </authorList>
    </citation>
    <scope>NUCLEOTIDE SEQUENCE [LARGE SCALE GENOMIC DNA]</scope>
    <source>
        <strain evidence="5">ATCC 64411 / 73-15</strain>
    </source>
</reference>
<reference evidence="4" key="5">
    <citation type="submission" date="2015-06" db="UniProtKB">
        <authorList>
            <consortium name="EnsemblFungi"/>
        </authorList>
    </citation>
    <scope>IDENTIFICATION</scope>
    <source>
        <strain evidence="4">ATCC 64411</strain>
    </source>
</reference>
<dbReference type="OrthoDB" id="19908at2759"/>
<accession>A0A0C4DPW8</accession>
<dbReference type="PROSITE" id="PS51733">
    <property type="entry name" value="BPL_LPL_CATALYTIC"/>
    <property type="match status" value="1"/>
</dbReference>
<dbReference type="GO" id="GO:0033819">
    <property type="term" value="F:lipoyl(octanoyl) transferase activity"/>
    <property type="evidence" value="ECO:0007669"/>
    <property type="project" value="TreeGrafter"/>
</dbReference>
<gene>
    <name evidence="3" type="ORF">MAPG_01898</name>
</gene>
<reference evidence="3" key="2">
    <citation type="submission" date="2010-05" db="EMBL/GenBank/DDBJ databases">
        <title>The Genome Sequence of Magnaporthe poae strain ATCC 64411.</title>
        <authorList>
            <consortium name="The Broad Institute Genome Sequencing Platform"/>
            <consortium name="Broad Institute Genome Sequencing Center for Infectious Disease"/>
            <person name="Ma L.-J."/>
            <person name="Dead R."/>
            <person name="Young S."/>
            <person name="Zeng Q."/>
            <person name="Koehrsen M."/>
            <person name="Alvarado L."/>
            <person name="Berlin A."/>
            <person name="Chapman S.B."/>
            <person name="Chen Z."/>
            <person name="Freedman E."/>
            <person name="Gellesch M."/>
            <person name="Goldberg J."/>
            <person name="Griggs A."/>
            <person name="Gujja S."/>
            <person name="Heilman E.R."/>
            <person name="Heiman D."/>
            <person name="Hepburn T."/>
            <person name="Howarth C."/>
            <person name="Jen D."/>
            <person name="Larson L."/>
            <person name="Mehta T."/>
            <person name="Neiman D."/>
            <person name="Pearson M."/>
            <person name="Roberts A."/>
            <person name="Saif S."/>
            <person name="Shea T."/>
            <person name="Shenoy N."/>
            <person name="Sisk P."/>
            <person name="Stolte C."/>
            <person name="Sykes S."/>
            <person name="Walk T."/>
            <person name="White J."/>
            <person name="Yandava C."/>
            <person name="Haas B."/>
            <person name="Nusbaum C."/>
            <person name="Birren B."/>
        </authorList>
    </citation>
    <scope>NUCLEOTIDE SEQUENCE</scope>
    <source>
        <strain evidence="3">ATCC 64411</strain>
    </source>
</reference>
<dbReference type="STRING" id="644358.A0A0C4DPW8"/>
<dbReference type="eggNOG" id="KOG0325">
    <property type="taxonomic scope" value="Eukaryota"/>
</dbReference>
<feature type="domain" description="BPL/LPL catalytic" evidence="2">
    <location>
        <begin position="82"/>
        <end position="296"/>
    </location>
</feature>
<dbReference type="PANTHER" id="PTHR10993:SF7">
    <property type="entry name" value="LIPOYLTRANSFERASE 2, MITOCHONDRIAL-RELATED"/>
    <property type="match status" value="1"/>
</dbReference>
<dbReference type="EMBL" id="ADBL01000474">
    <property type="status" value="NOT_ANNOTATED_CDS"/>
    <property type="molecule type" value="Genomic_DNA"/>
</dbReference>
<keyword evidence="5" id="KW-1185">Reference proteome</keyword>
<feature type="region of interest" description="Disordered" evidence="1">
    <location>
        <begin position="72"/>
        <end position="95"/>
    </location>
</feature>
<reference evidence="3" key="3">
    <citation type="submission" date="2011-03" db="EMBL/GenBank/DDBJ databases">
        <title>Annotation of Magnaporthe poae ATCC 64411.</title>
        <authorList>
            <person name="Ma L.-J."/>
            <person name="Dead R."/>
            <person name="Young S.K."/>
            <person name="Zeng Q."/>
            <person name="Gargeya S."/>
            <person name="Fitzgerald M."/>
            <person name="Haas B."/>
            <person name="Abouelleil A."/>
            <person name="Alvarado L."/>
            <person name="Arachchi H.M."/>
            <person name="Berlin A."/>
            <person name="Brown A."/>
            <person name="Chapman S.B."/>
            <person name="Chen Z."/>
            <person name="Dunbar C."/>
            <person name="Freedman E."/>
            <person name="Gearin G."/>
            <person name="Gellesch M."/>
            <person name="Goldberg J."/>
            <person name="Griggs A."/>
            <person name="Gujja S."/>
            <person name="Heiman D."/>
            <person name="Howarth C."/>
            <person name="Larson L."/>
            <person name="Lui A."/>
            <person name="MacDonald P.J.P."/>
            <person name="Mehta T."/>
            <person name="Montmayeur A."/>
            <person name="Murphy C."/>
            <person name="Neiman D."/>
            <person name="Pearson M."/>
            <person name="Priest M."/>
            <person name="Roberts A."/>
            <person name="Saif S."/>
            <person name="Shea T."/>
            <person name="Shenoy N."/>
            <person name="Sisk P."/>
            <person name="Stolte C."/>
            <person name="Sykes S."/>
            <person name="Yandava C."/>
            <person name="Wortman J."/>
            <person name="Nusbaum C."/>
            <person name="Birren B."/>
        </authorList>
    </citation>
    <scope>NUCLEOTIDE SEQUENCE</scope>
    <source>
        <strain evidence="3">ATCC 64411</strain>
    </source>
</reference>
<dbReference type="Proteomes" id="UP000011715">
    <property type="component" value="Unassembled WGS sequence"/>
</dbReference>
<evidence type="ECO:0000313" key="4">
    <source>
        <dbReference type="EnsemblFungi" id="MAPG_01898T0"/>
    </source>
</evidence>
<proteinExistence type="predicted"/>
<sequence length="387" mass="42007">MKTHHPLPRIQLHLTHHHLLQHRRLSPSMTRLQPYLRHIHLPSDAAQTTYPSYCVAAAIQARLQRAQLDFKAASSSSSSSPSPPPPALVTFTPTPTYTLGRRQHSSFSSSFQSKTLPPSLQALTKPLHFAHHPTTTTTAYEPVVLRTSRGGLTTYHGPGQLVIWPVLDLKGGGGFHRPYTVRSYASLLQTVTCTILARLWGLVGTTTCDPGVWLTTAGEVEKEETRKVAAMGVHLRRHVTGLGVALNLSTPVTSSSSSSANSTTDAEGSNPWLRFVPCGLEGKHVTSVAEELRLRGGDDEAGLDLNLDPVRDAGRAVADAWAAEFAARIARDQTAEKLAVVTVDDGEVRQLVADVAGEAKLIEEESRLWPARPDGQDEPLRHPADIC</sequence>
<dbReference type="InterPro" id="IPR045864">
    <property type="entry name" value="aa-tRNA-synth_II/BPL/LPL"/>
</dbReference>
<dbReference type="EMBL" id="GL876967">
    <property type="protein sequence ID" value="KLU82830.1"/>
    <property type="molecule type" value="Genomic_DNA"/>
</dbReference>
<dbReference type="Pfam" id="PF21948">
    <property type="entry name" value="LplA-B_cat"/>
    <property type="match status" value="1"/>
</dbReference>